<proteinExistence type="predicted"/>
<sequence>MPAPSRIVLNPVDRPDAPALPISERLRGQLVYFLTPADTPGLPPLGENEYWFAADEVARWLEDGVIRLVSPLDTANLTEVELTEEQEAFLGWLKTYNIRHVKVNEG</sequence>
<gene>
    <name evidence="1" type="ordered locus">Isop_3438</name>
</gene>
<evidence type="ECO:0000313" key="2">
    <source>
        <dbReference type="Proteomes" id="UP000008631"/>
    </source>
</evidence>
<dbReference type="STRING" id="575540.Isop_3438"/>
<dbReference type="InParanoid" id="E8R6U3"/>
<accession>E8R6U3</accession>
<dbReference type="eggNOG" id="ENOG5033I2E">
    <property type="taxonomic scope" value="Bacteria"/>
</dbReference>
<dbReference type="AlphaFoldDB" id="E8R6U3"/>
<dbReference type="HOGENOM" id="CLU_2219560_0_0_0"/>
<evidence type="ECO:0000313" key="1">
    <source>
        <dbReference type="EMBL" id="ADV63995.1"/>
    </source>
</evidence>
<reference evidence="1 2" key="2">
    <citation type="journal article" date="2011" name="Stand. Genomic Sci.">
        <title>Complete genome sequence of Isosphaera pallida type strain (IS1B).</title>
        <authorList>
            <consortium name="US DOE Joint Genome Institute (JGI-PGF)"/>
            <person name="Goker M."/>
            <person name="Cleland D."/>
            <person name="Saunders E."/>
            <person name="Lapidus A."/>
            <person name="Nolan M."/>
            <person name="Lucas S."/>
            <person name="Hammon N."/>
            <person name="Deshpande S."/>
            <person name="Cheng J.F."/>
            <person name="Tapia R."/>
            <person name="Han C."/>
            <person name="Goodwin L."/>
            <person name="Pitluck S."/>
            <person name="Liolios K."/>
            <person name="Pagani I."/>
            <person name="Ivanova N."/>
            <person name="Mavromatis K."/>
            <person name="Pati A."/>
            <person name="Chen A."/>
            <person name="Palaniappan K."/>
            <person name="Land M."/>
            <person name="Hauser L."/>
            <person name="Chang Y.J."/>
            <person name="Jeffries C.D."/>
            <person name="Detter J.C."/>
            <person name="Beck B."/>
            <person name="Woyke T."/>
            <person name="Bristow J."/>
            <person name="Eisen J.A."/>
            <person name="Markowitz V."/>
            <person name="Hugenholtz P."/>
            <person name="Kyrpides N.C."/>
            <person name="Klenk H.P."/>
        </authorList>
    </citation>
    <scope>NUCLEOTIDE SEQUENCE [LARGE SCALE GENOMIC DNA]</scope>
    <source>
        <strain evidence="2">ATCC 43644 / DSM 9630 / IS1B</strain>
    </source>
</reference>
<dbReference type="Proteomes" id="UP000008631">
    <property type="component" value="Chromosome"/>
</dbReference>
<dbReference type="EMBL" id="CP002353">
    <property type="protein sequence ID" value="ADV63995.1"/>
    <property type="molecule type" value="Genomic_DNA"/>
</dbReference>
<name>E8R6U3_ISOPI</name>
<dbReference type="RefSeq" id="WP_013566283.1">
    <property type="nucleotide sequence ID" value="NC_014962.1"/>
</dbReference>
<protein>
    <submittedName>
        <fullName evidence="1">Uncharacterized protein</fullName>
    </submittedName>
</protein>
<dbReference type="KEGG" id="ipa:Isop_3438"/>
<reference key="1">
    <citation type="submission" date="2010-11" db="EMBL/GenBank/DDBJ databases">
        <title>The complete sequence of chromosome of Isophaera pallida ATCC 43644.</title>
        <authorList>
            <consortium name="US DOE Joint Genome Institute (JGI-PGF)"/>
            <person name="Lucas S."/>
            <person name="Copeland A."/>
            <person name="Lapidus A."/>
            <person name="Bruce D."/>
            <person name="Goodwin L."/>
            <person name="Pitluck S."/>
            <person name="Kyrpides N."/>
            <person name="Mavromatis K."/>
            <person name="Pagani I."/>
            <person name="Ivanova N."/>
            <person name="Saunders E."/>
            <person name="Brettin T."/>
            <person name="Detter J.C."/>
            <person name="Han C."/>
            <person name="Tapia R."/>
            <person name="Land M."/>
            <person name="Hauser L."/>
            <person name="Markowitz V."/>
            <person name="Cheng J.-F."/>
            <person name="Hugenholtz P."/>
            <person name="Woyke T."/>
            <person name="Wu D."/>
            <person name="Eisen J.A."/>
        </authorList>
    </citation>
    <scope>NUCLEOTIDE SEQUENCE</scope>
    <source>
        <strain>ATCC 43644</strain>
    </source>
</reference>
<keyword evidence="2" id="KW-1185">Reference proteome</keyword>
<organism evidence="1 2">
    <name type="scientific">Isosphaera pallida (strain ATCC 43644 / DSM 9630 / IS1B)</name>
    <dbReference type="NCBI Taxonomy" id="575540"/>
    <lineage>
        <taxon>Bacteria</taxon>
        <taxon>Pseudomonadati</taxon>
        <taxon>Planctomycetota</taxon>
        <taxon>Planctomycetia</taxon>
        <taxon>Isosphaerales</taxon>
        <taxon>Isosphaeraceae</taxon>
        <taxon>Isosphaera</taxon>
    </lineage>
</organism>